<evidence type="ECO:0000256" key="3">
    <source>
        <dbReference type="ARBA" id="ARBA00023015"/>
    </source>
</evidence>
<evidence type="ECO:0000256" key="2">
    <source>
        <dbReference type="ARBA" id="ARBA00022491"/>
    </source>
</evidence>
<comment type="subcellular location">
    <subcellularLocation>
        <location evidence="1">Nucleus</location>
    </subcellularLocation>
</comment>
<evidence type="ECO:0000256" key="8">
    <source>
        <dbReference type="SAM" id="MobiDB-lite"/>
    </source>
</evidence>
<dbReference type="Proteomes" id="UP000827986">
    <property type="component" value="Unassembled WGS sequence"/>
</dbReference>
<evidence type="ECO:0000313" key="10">
    <source>
        <dbReference type="EMBL" id="KAH1177671.1"/>
    </source>
</evidence>
<dbReference type="GO" id="GO:0000785">
    <property type="term" value="C:chromatin"/>
    <property type="evidence" value="ECO:0007669"/>
    <property type="project" value="TreeGrafter"/>
</dbReference>
<dbReference type="EMBL" id="JAHDVG010000474">
    <property type="protein sequence ID" value="KAH1177671.1"/>
    <property type="molecule type" value="Genomic_DNA"/>
</dbReference>
<evidence type="ECO:0000256" key="1">
    <source>
        <dbReference type="ARBA" id="ARBA00004123"/>
    </source>
</evidence>
<evidence type="ECO:0000256" key="6">
    <source>
        <dbReference type="ARBA" id="ARBA00023163"/>
    </source>
</evidence>
<keyword evidence="6" id="KW-0804">Transcription</keyword>
<keyword evidence="3" id="KW-0805">Transcription regulation</keyword>
<keyword evidence="11" id="KW-1185">Reference proteome</keyword>
<dbReference type="GO" id="GO:0000978">
    <property type="term" value="F:RNA polymerase II cis-regulatory region sequence-specific DNA binding"/>
    <property type="evidence" value="ECO:0007669"/>
    <property type="project" value="TreeGrafter"/>
</dbReference>
<evidence type="ECO:0000313" key="11">
    <source>
        <dbReference type="Proteomes" id="UP000827986"/>
    </source>
</evidence>
<evidence type="ECO:0000259" key="9">
    <source>
        <dbReference type="Pfam" id="PF08347"/>
    </source>
</evidence>
<keyword evidence="2" id="KW-0678">Repressor</keyword>
<name>A0A9D3XDJ4_9SAUR</name>
<feature type="domain" description="CTNNB1 binding N-teminal" evidence="9">
    <location>
        <begin position="8"/>
        <end position="133"/>
    </location>
</feature>
<dbReference type="PANTHER" id="PTHR10373:SF25">
    <property type="entry name" value="TRANSCRIPTION FACTOR 7-LIKE 1"/>
    <property type="match status" value="1"/>
</dbReference>
<dbReference type="Pfam" id="PF08347">
    <property type="entry name" value="CTNNB1_binding"/>
    <property type="match status" value="1"/>
</dbReference>
<gene>
    <name evidence="10" type="ORF">KIL84_011373</name>
</gene>
<dbReference type="PANTHER" id="PTHR10373">
    <property type="entry name" value="TRANSCRIPTION FACTOR 7 FAMILY MEMBER"/>
    <property type="match status" value="1"/>
</dbReference>
<dbReference type="GO" id="GO:0060070">
    <property type="term" value="P:canonical Wnt signaling pathway"/>
    <property type="evidence" value="ECO:0007669"/>
    <property type="project" value="TreeGrafter"/>
</dbReference>
<dbReference type="InterPro" id="IPR027397">
    <property type="entry name" value="Catenin-bd_sf"/>
</dbReference>
<dbReference type="GO" id="GO:1990907">
    <property type="term" value="C:beta-catenin-TCF complex"/>
    <property type="evidence" value="ECO:0007669"/>
    <property type="project" value="TreeGrafter"/>
</dbReference>
<feature type="compositionally biased region" description="Basic and acidic residues" evidence="8">
    <location>
        <begin position="28"/>
        <end position="56"/>
    </location>
</feature>
<comment type="caution">
    <text evidence="10">The sequence shown here is derived from an EMBL/GenBank/DDBJ whole genome shotgun (WGS) entry which is preliminary data.</text>
</comment>
<protein>
    <recommendedName>
        <fullName evidence="9">CTNNB1 binding N-teminal domain-containing protein</fullName>
    </recommendedName>
</protein>
<feature type="region of interest" description="Disordered" evidence="8">
    <location>
        <begin position="1"/>
        <end position="82"/>
    </location>
</feature>
<accession>A0A9D3XDJ4</accession>
<dbReference type="GO" id="GO:0000981">
    <property type="term" value="F:DNA-binding transcription factor activity, RNA polymerase II-specific"/>
    <property type="evidence" value="ECO:0007669"/>
    <property type="project" value="TreeGrafter"/>
</dbReference>
<dbReference type="FunFam" id="4.10.900.10:FF:000016">
    <property type="entry name" value="Uncharacterized protein"/>
    <property type="match status" value="1"/>
</dbReference>
<dbReference type="AlphaFoldDB" id="A0A9D3XDJ4"/>
<reference evidence="10" key="1">
    <citation type="submission" date="2021-09" db="EMBL/GenBank/DDBJ databases">
        <title>The genome of Mauremys mutica provides insights into the evolution of semi-aquatic lifestyle.</title>
        <authorList>
            <person name="Gong S."/>
            <person name="Gao Y."/>
        </authorList>
    </citation>
    <scope>NUCLEOTIDE SEQUENCE</scope>
    <source>
        <strain evidence="10">MM-2020</strain>
        <tissue evidence="10">Muscle</tissue>
    </source>
</reference>
<evidence type="ECO:0000256" key="7">
    <source>
        <dbReference type="ARBA" id="ARBA00023242"/>
    </source>
</evidence>
<sequence>MPQLPPAGGDDLGAPDELIPFQDEGDEQDKGAGRGSAHGDLDELKSSLVHESENRRASASGSDSEAERPPPPQPRESFQKPRDYLAEVVRRQQDGGFFKGPPYPGYPFLMIPELGSPYLPNGALSPGGARTVKGLNKINVMPDWLLIMIKESLRNFPSRTG</sequence>
<keyword evidence="4" id="KW-0238">DNA-binding</keyword>
<organism evidence="10 11">
    <name type="scientific">Mauremys mutica</name>
    <name type="common">yellowpond turtle</name>
    <dbReference type="NCBI Taxonomy" id="74926"/>
    <lineage>
        <taxon>Eukaryota</taxon>
        <taxon>Metazoa</taxon>
        <taxon>Chordata</taxon>
        <taxon>Craniata</taxon>
        <taxon>Vertebrata</taxon>
        <taxon>Euteleostomi</taxon>
        <taxon>Archelosauria</taxon>
        <taxon>Testudinata</taxon>
        <taxon>Testudines</taxon>
        <taxon>Cryptodira</taxon>
        <taxon>Durocryptodira</taxon>
        <taxon>Testudinoidea</taxon>
        <taxon>Geoemydidae</taxon>
        <taxon>Geoemydinae</taxon>
        <taxon>Mauremys</taxon>
    </lineage>
</organism>
<dbReference type="Gene3D" id="4.10.900.10">
    <property type="entry name" value="TCF3-CBD (Catenin binding domain)"/>
    <property type="match status" value="1"/>
</dbReference>
<dbReference type="InterPro" id="IPR013558">
    <property type="entry name" value="CTNNB1-bd_N"/>
</dbReference>
<keyword evidence="7" id="KW-0539">Nucleus</keyword>
<keyword evidence="5" id="KW-0010">Activator</keyword>
<proteinExistence type="predicted"/>
<evidence type="ECO:0000256" key="5">
    <source>
        <dbReference type="ARBA" id="ARBA00023159"/>
    </source>
</evidence>
<evidence type="ECO:0000256" key="4">
    <source>
        <dbReference type="ARBA" id="ARBA00023125"/>
    </source>
</evidence>
<dbReference type="InterPro" id="IPR024940">
    <property type="entry name" value="TCF/LEF"/>
</dbReference>